<accession>A0A8S1NTP9</accession>
<feature type="transmembrane region" description="Helical" evidence="1">
    <location>
        <begin position="7"/>
        <end position="27"/>
    </location>
</feature>
<sequence length="384" mass="45854">MKKQSTFFKTLIVLKFLSTINLILYPINLNNLHSSKRIIGKQRYKRSVKIESYYQADFDGEEFERIKTEKLNQNIYKQSFQNCLTEDKEVEDGSQQSDIDCQTDINLFENIQNYFVYKKDLDVQQNSNIYPFPIKGQLQNSQVKNESNLSSLYSQSFEEESLTESKEVVQEPKQTLPLAVKPILNKEKVMILVWVNLPSIYMNNLRNFGLSENSEYPQQSENKEEGKEAMLIKKIEIKRCVKILDKWQSIRTKKKVNYYEVPINYQKKLIKTLGYSFSTKFKLIDQKQMYDQNIFQIVQSLEEQLFDQLQKKQNEIYFWFLIRVLNQISQMQQIMLRLLSVRQTKIENQQMLLVLPIVKEEDLQKSVQQIKNRLMFISMRKWIK</sequence>
<keyword evidence="1" id="KW-0812">Transmembrane</keyword>
<evidence type="ECO:0000313" key="3">
    <source>
        <dbReference type="Proteomes" id="UP000688137"/>
    </source>
</evidence>
<comment type="caution">
    <text evidence="2">The sequence shown here is derived from an EMBL/GenBank/DDBJ whole genome shotgun (WGS) entry which is preliminary data.</text>
</comment>
<keyword evidence="3" id="KW-1185">Reference proteome</keyword>
<keyword evidence="1" id="KW-0472">Membrane</keyword>
<keyword evidence="1" id="KW-1133">Transmembrane helix</keyword>
<reference evidence="2" key="1">
    <citation type="submission" date="2021-01" db="EMBL/GenBank/DDBJ databases">
        <authorList>
            <consortium name="Genoscope - CEA"/>
            <person name="William W."/>
        </authorList>
    </citation>
    <scope>NUCLEOTIDE SEQUENCE</scope>
</reference>
<name>A0A8S1NTP9_PARPR</name>
<dbReference type="Proteomes" id="UP000688137">
    <property type="component" value="Unassembled WGS sequence"/>
</dbReference>
<protein>
    <submittedName>
        <fullName evidence="2">Uncharacterized protein</fullName>
    </submittedName>
</protein>
<proteinExistence type="predicted"/>
<evidence type="ECO:0000313" key="2">
    <source>
        <dbReference type="EMBL" id="CAD8093621.1"/>
    </source>
</evidence>
<dbReference type="EMBL" id="CAJJDM010000096">
    <property type="protein sequence ID" value="CAD8093621.1"/>
    <property type="molecule type" value="Genomic_DNA"/>
</dbReference>
<gene>
    <name evidence="2" type="ORF">PPRIM_AZ9-3.1.T0930192</name>
</gene>
<evidence type="ECO:0000256" key="1">
    <source>
        <dbReference type="SAM" id="Phobius"/>
    </source>
</evidence>
<dbReference type="AlphaFoldDB" id="A0A8S1NTP9"/>
<organism evidence="2 3">
    <name type="scientific">Paramecium primaurelia</name>
    <dbReference type="NCBI Taxonomy" id="5886"/>
    <lineage>
        <taxon>Eukaryota</taxon>
        <taxon>Sar</taxon>
        <taxon>Alveolata</taxon>
        <taxon>Ciliophora</taxon>
        <taxon>Intramacronucleata</taxon>
        <taxon>Oligohymenophorea</taxon>
        <taxon>Peniculida</taxon>
        <taxon>Parameciidae</taxon>
        <taxon>Paramecium</taxon>
    </lineage>
</organism>